<evidence type="ECO:0008006" key="5">
    <source>
        <dbReference type="Google" id="ProtNLM"/>
    </source>
</evidence>
<dbReference type="Gene3D" id="2.30.30.700">
    <property type="entry name" value="SLA1 homology domain 1"/>
    <property type="match status" value="1"/>
</dbReference>
<gene>
    <name evidence="3" type="ORF">JIN84_18505</name>
</gene>
<dbReference type="Proteomes" id="UP000600139">
    <property type="component" value="Unassembled WGS sequence"/>
</dbReference>
<comment type="caution">
    <text evidence="3">The sequence shown here is derived from an EMBL/GenBank/DDBJ whole genome shotgun (WGS) entry which is preliminary data.</text>
</comment>
<keyword evidence="2" id="KW-0732">Signal</keyword>
<feature type="region of interest" description="Disordered" evidence="1">
    <location>
        <begin position="391"/>
        <end position="410"/>
    </location>
</feature>
<evidence type="ECO:0000313" key="4">
    <source>
        <dbReference type="Proteomes" id="UP000600139"/>
    </source>
</evidence>
<dbReference type="AlphaFoldDB" id="A0A934R603"/>
<keyword evidence="4" id="KW-1185">Reference proteome</keyword>
<feature type="chain" id="PRO_5037212047" description="SLA1 homology domain-containing protein" evidence="2">
    <location>
        <begin position="21"/>
        <end position="448"/>
    </location>
</feature>
<feature type="signal peptide" evidence="2">
    <location>
        <begin position="1"/>
        <end position="20"/>
    </location>
</feature>
<protein>
    <recommendedName>
        <fullName evidence="5">SLA1 homology domain-containing protein</fullName>
    </recommendedName>
</protein>
<evidence type="ECO:0000256" key="1">
    <source>
        <dbReference type="SAM" id="MobiDB-lite"/>
    </source>
</evidence>
<organism evidence="3 4">
    <name type="scientific">Luteolibacter yonseiensis</name>
    <dbReference type="NCBI Taxonomy" id="1144680"/>
    <lineage>
        <taxon>Bacteria</taxon>
        <taxon>Pseudomonadati</taxon>
        <taxon>Verrucomicrobiota</taxon>
        <taxon>Verrucomicrobiia</taxon>
        <taxon>Verrucomicrobiales</taxon>
        <taxon>Verrucomicrobiaceae</taxon>
        <taxon>Luteolibacter</taxon>
    </lineage>
</organism>
<proteinExistence type="predicted"/>
<evidence type="ECO:0000256" key="2">
    <source>
        <dbReference type="SAM" id="SignalP"/>
    </source>
</evidence>
<evidence type="ECO:0000313" key="3">
    <source>
        <dbReference type="EMBL" id="MBK1817617.1"/>
    </source>
</evidence>
<reference evidence="3" key="1">
    <citation type="submission" date="2021-01" db="EMBL/GenBank/DDBJ databases">
        <title>Modified the classification status of verrucomicrobia.</title>
        <authorList>
            <person name="Feng X."/>
        </authorList>
    </citation>
    <scope>NUCLEOTIDE SEQUENCE</scope>
    <source>
        <strain evidence="3">JCM 18052</strain>
    </source>
</reference>
<accession>A0A934R603</accession>
<name>A0A934R603_9BACT</name>
<dbReference type="RefSeq" id="WP_200352553.1">
    <property type="nucleotide sequence ID" value="NZ_JAENIK010000012.1"/>
</dbReference>
<dbReference type="EMBL" id="JAENIK010000012">
    <property type="protein sequence ID" value="MBK1817617.1"/>
    <property type="molecule type" value="Genomic_DNA"/>
</dbReference>
<sequence length="448" mass="50898">MKIILIVFALAISTQSSVSARSWTNAQGKTVEAEMTSHDGISVSLRLGSGKVVSVPIATLSAEDQAFIKIQPEISIPPESVTPAEQRIWPDLVTIPNSELEKVTIEKTAEFFIYRSPSFEFTCSANLLPALTKEIPRTFEATKRLIDALPWGITCRPPAGRERFLAALYPKREDYERAGGPSNSGGVYMSKDKTFRIPFESLGIRKVGESYTRDKDFDNDTLVHEITHQMMDEYLPFLPKWAVEGTAELTGMLPYKTGTFRSGDHRKGLVDYLARPRIKGTKVEFPDLDTLFRMTRSEWDKQSSRFYSGGNSDRQRELYEQSALLVYYFNFLDAEPPTQGRRWIRFMDAVKGEIGKWNEYQAAFDTYRKDMDEFMKLPGVRQLEGARFSYPQGFTPPSPPASPDGQGKIYSEQTPFKHVDILLDGRSLEQVSEDIRLKFSQSRIKLNE</sequence>